<dbReference type="SUPFAM" id="SSF52540">
    <property type="entry name" value="P-loop containing nucleoside triphosphate hydrolases"/>
    <property type="match status" value="1"/>
</dbReference>
<comment type="caution">
    <text evidence="5">The sequence shown here is derived from an EMBL/GenBank/DDBJ whole genome shotgun (WGS) entry which is preliminary data.</text>
</comment>
<evidence type="ECO:0000256" key="2">
    <source>
        <dbReference type="ARBA" id="ARBA00022840"/>
    </source>
</evidence>
<protein>
    <submittedName>
        <fullName evidence="5">Cell division protein FtsQ</fullName>
    </submittedName>
</protein>
<dbReference type="InterPro" id="IPR050625">
    <property type="entry name" value="ParA/MinD_ATPase"/>
</dbReference>
<sequence>MKRADDVGNLFRSFGASTDSYLEIEGDFDYKEKPSAVRPSDIRAVSPDLTPGEPQSSTLPSLQAQSLASEPDHAETIQPRPASTPLQNLLREVARAREAEAAARNQQALLQSLGKEPLKPLKAQVVAVVSPKGGVGKTTLSAGLATVLRLQGGQTLAIDLDPQSALQYHLQVSPDVAGMGNASLLGENWRSLLLPGSAGTQLLPYGILNEEERRTLERFLDSDPQWLARQLARMDLGERDVVVIDTPPGRTAYLEQVLTVADHILVVATADAASYQTLDQMERLLSTSRPRSTPFTCSYVINQFDASRAFSRDMLVVLERRLGRQLLGVVNVDHDISEALAYGRNPLEGACASEGCKDMLALGRAMTAQLMTQKAKESYIS</sequence>
<dbReference type="Gene3D" id="3.40.50.300">
    <property type="entry name" value="P-loop containing nucleotide triphosphate hydrolases"/>
    <property type="match status" value="1"/>
</dbReference>
<feature type="region of interest" description="Disordered" evidence="4">
    <location>
        <begin position="32"/>
        <end position="59"/>
    </location>
</feature>
<evidence type="ECO:0000256" key="3">
    <source>
        <dbReference type="SAM" id="Coils"/>
    </source>
</evidence>
<dbReference type="EMBL" id="LOHG01000009">
    <property type="protein sequence ID" value="MCI8210877.1"/>
    <property type="molecule type" value="Genomic_DNA"/>
</dbReference>
<dbReference type="GO" id="GO:0051301">
    <property type="term" value="P:cell division"/>
    <property type="evidence" value="ECO:0007669"/>
    <property type="project" value="UniProtKB-KW"/>
</dbReference>
<dbReference type="CDD" id="cd02042">
    <property type="entry name" value="ParAB_family"/>
    <property type="match status" value="1"/>
</dbReference>
<evidence type="ECO:0000313" key="6">
    <source>
        <dbReference type="Proteomes" id="UP001320513"/>
    </source>
</evidence>
<dbReference type="NCBIfam" id="TIGR03371">
    <property type="entry name" value="cellulose_yhjQ"/>
    <property type="match status" value="1"/>
</dbReference>
<evidence type="ECO:0000313" key="5">
    <source>
        <dbReference type="EMBL" id="MCI8210877.1"/>
    </source>
</evidence>
<reference evidence="5 6" key="1">
    <citation type="submission" date="2015-12" db="EMBL/GenBank/DDBJ databases">
        <title>Phylogenomics in the description of a new species in the Pseudomonas syringae group.</title>
        <authorList>
            <person name="Busquets A."/>
            <person name="Gomila M."/>
            <person name="Beiki F."/>
            <person name="Rahimian H."/>
            <person name="Mulet M."/>
            <person name="Sanchez D."/>
            <person name="Garcia-Valdes E."/>
            <person name="Lalucat J."/>
        </authorList>
    </citation>
    <scope>NUCLEOTIDE SEQUENCE [LARGE SCALE GENOMIC DNA]</scope>
    <source>
        <strain evidence="5 6">S25</strain>
    </source>
</reference>
<keyword evidence="2" id="KW-0067">ATP-binding</keyword>
<proteinExistence type="predicted"/>
<accession>A0ABS9ZKV7</accession>
<dbReference type="Pfam" id="PF06564">
    <property type="entry name" value="CBP_BcsQ"/>
    <property type="match status" value="1"/>
</dbReference>
<dbReference type="Proteomes" id="UP001320513">
    <property type="component" value="Unassembled WGS sequence"/>
</dbReference>
<gene>
    <name evidence="5" type="ORF">AUC61_15185</name>
</gene>
<feature type="coiled-coil region" evidence="3">
    <location>
        <begin position="86"/>
        <end position="116"/>
    </location>
</feature>
<name>A0ABS9ZKV7_9PSED</name>
<keyword evidence="5" id="KW-0132">Cell division</keyword>
<dbReference type="PANTHER" id="PTHR43384">
    <property type="entry name" value="SEPTUM SITE-DETERMINING PROTEIN MIND HOMOLOG, CHLOROPLASTIC-RELATED"/>
    <property type="match status" value="1"/>
</dbReference>
<keyword evidence="1" id="KW-0547">Nucleotide-binding</keyword>
<keyword evidence="6" id="KW-1185">Reference proteome</keyword>
<organism evidence="5 6">
    <name type="scientific">Pseudomonas maioricensis</name>
    <dbReference type="NCBI Taxonomy" id="1766623"/>
    <lineage>
        <taxon>Bacteria</taxon>
        <taxon>Pseudomonadati</taxon>
        <taxon>Pseudomonadota</taxon>
        <taxon>Gammaproteobacteria</taxon>
        <taxon>Pseudomonadales</taxon>
        <taxon>Pseudomonadaceae</taxon>
        <taxon>Pseudomonas</taxon>
    </lineage>
</organism>
<evidence type="ECO:0000256" key="1">
    <source>
        <dbReference type="ARBA" id="ARBA00022741"/>
    </source>
</evidence>
<dbReference type="InterPro" id="IPR027417">
    <property type="entry name" value="P-loop_NTPase"/>
</dbReference>
<keyword evidence="3" id="KW-0175">Coiled coil</keyword>
<dbReference type="InterPro" id="IPR017746">
    <property type="entry name" value="Cellulose_synthase_operon_BcsQ"/>
</dbReference>
<evidence type="ECO:0000256" key="4">
    <source>
        <dbReference type="SAM" id="MobiDB-lite"/>
    </source>
</evidence>
<keyword evidence="5" id="KW-0131">Cell cycle</keyword>
<dbReference type="RefSeq" id="WP_243247096.1">
    <property type="nucleotide sequence ID" value="NZ_LOHG01000009.1"/>
</dbReference>
<dbReference type="PANTHER" id="PTHR43384:SF6">
    <property type="entry name" value="SEPTUM SITE-DETERMINING PROTEIN MIND HOMOLOG, CHLOROPLASTIC"/>
    <property type="match status" value="1"/>
</dbReference>